<evidence type="ECO:0000313" key="3">
    <source>
        <dbReference type="EMBL" id="QSQ22246.1"/>
    </source>
</evidence>
<feature type="region of interest" description="Disordered" evidence="1">
    <location>
        <begin position="1"/>
        <end position="30"/>
    </location>
</feature>
<keyword evidence="2" id="KW-1133">Transmembrane helix</keyword>
<feature type="transmembrane region" description="Helical" evidence="2">
    <location>
        <begin position="72"/>
        <end position="93"/>
    </location>
</feature>
<evidence type="ECO:0000313" key="4">
    <source>
        <dbReference type="Proteomes" id="UP000662747"/>
    </source>
</evidence>
<keyword evidence="2" id="KW-0812">Transmembrane</keyword>
<evidence type="ECO:0000256" key="2">
    <source>
        <dbReference type="SAM" id="Phobius"/>
    </source>
</evidence>
<name>A0ABX7NXZ6_9BACT</name>
<dbReference type="RefSeq" id="WP_206723823.1">
    <property type="nucleotide sequence ID" value="NZ_CP071090.1"/>
</dbReference>
<dbReference type="EMBL" id="CP071090">
    <property type="protein sequence ID" value="QSQ22246.1"/>
    <property type="molecule type" value="Genomic_DNA"/>
</dbReference>
<protein>
    <recommendedName>
        <fullName evidence="5">DUF3618 domain-containing protein</fullName>
    </recommendedName>
</protein>
<dbReference type="Proteomes" id="UP000662747">
    <property type="component" value="Chromosome"/>
</dbReference>
<keyword evidence="2" id="KW-0472">Membrane</keyword>
<evidence type="ECO:0000256" key="1">
    <source>
        <dbReference type="SAM" id="MobiDB-lite"/>
    </source>
</evidence>
<sequence length="169" mass="18932">MNGNGRDKDAGAPVEIERHAGHSITRDMDDRKQVEQTADRIRDELLLTLGELDRRRERALNVRYQAEQHRDLLIGVGAVAMVAVGLGVGYAIYRSRHQEVKLRRQRREALRRAWEHPDSVAYAAKQRPLGTELGRKLVLIFVTSLATRIAQNSARTLVPAGQRPNPAGG</sequence>
<gene>
    <name evidence="3" type="ORF">JY651_45170</name>
</gene>
<keyword evidence="4" id="KW-1185">Reference proteome</keyword>
<evidence type="ECO:0008006" key="5">
    <source>
        <dbReference type="Google" id="ProtNLM"/>
    </source>
</evidence>
<reference evidence="3 4" key="1">
    <citation type="submission" date="2021-02" db="EMBL/GenBank/DDBJ databases">
        <title>De Novo genome assembly of isolated myxobacteria.</title>
        <authorList>
            <person name="Stevens D.C."/>
        </authorList>
    </citation>
    <scope>NUCLEOTIDE SEQUENCE [LARGE SCALE GENOMIC DNA]</scope>
    <source>
        <strain evidence="4">SCPEA02</strain>
    </source>
</reference>
<proteinExistence type="predicted"/>
<organism evidence="3 4">
    <name type="scientific">Pyxidicoccus parkwayensis</name>
    <dbReference type="NCBI Taxonomy" id="2813578"/>
    <lineage>
        <taxon>Bacteria</taxon>
        <taxon>Pseudomonadati</taxon>
        <taxon>Myxococcota</taxon>
        <taxon>Myxococcia</taxon>
        <taxon>Myxococcales</taxon>
        <taxon>Cystobacterineae</taxon>
        <taxon>Myxococcaceae</taxon>
        <taxon>Pyxidicoccus</taxon>
    </lineage>
</organism>
<accession>A0ABX7NXZ6</accession>